<accession>A0A0E9SQH1</accession>
<protein>
    <submittedName>
        <fullName evidence="1">Uncharacterized protein</fullName>
    </submittedName>
</protein>
<proteinExistence type="predicted"/>
<organism evidence="1">
    <name type="scientific">Anguilla anguilla</name>
    <name type="common">European freshwater eel</name>
    <name type="synonym">Muraena anguilla</name>
    <dbReference type="NCBI Taxonomy" id="7936"/>
    <lineage>
        <taxon>Eukaryota</taxon>
        <taxon>Metazoa</taxon>
        <taxon>Chordata</taxon>
        <taxon>Craniata</taxon>
        <taxon>Vertebrata</taxon>
        <taxon>Euteleostomi</taxon>
        <taxon>Actinopterygii</taxon>
        <taxon>Neopterygii</taxon>
        <taxon>Teleostei</taxon>
        <taxon>Anguilliformes</taxon>
        <taxon>Anguillidae</taxon>
        <taxon>Anguilla</taxon>
    </lineage>
</organism>
<name>A0A0E9SQH1_ANGAN</name>
<sequence>MQRCTMCLKITIWPFVSLKEQGISIHCLRHLLVLCLSVLGQQTH</sequence>
<evidence type="ECO:0000313" key="1">
    <source>
        <dbReference type="EMBL" id="JAH42915.1"/>
    </source>
</evidence>
<reference evidence="1" key="1">
    <citation type="submission" date="2014-11" db="EMBL/GenBank/DDBJ databases">
        <authorList>
            <person name="Amaro Gonzalez C."/>
        </authorList>
    </citation>
    <scope>NUCLEOTIDE SEQUENCE</scope>
</reference>
<dbReference type="AlphaFoldDB" id="A0A0E9SQH1"/>
<dbReference type="EMBL" id="GBXM01065662">
    <property type="protein sequence ID" value="JAH42915.1"/>
    <property type="molecule type" value="Transcribed_RNA"/>
</dbReference>
<reference evidence="1" key="2">
    <citation type="journal article" date="2015" name="Fish Shellfish Immunol.">
        <title>Early steps in the European eel (Anguilla anguilla)-Vibrio vulnificus interaction in the gills: Role of the RtxA13 toxin.</title>
        <authorList>
            <person name="Callol A."/>
            <person name="Pajuelo D."/>
            <person name="Ebbesson L."/>
            <person name="Teles M."/>
            <person name="MacKenzie S."/>
            <person name="Amaro C."/>
        </authorList>
    </citation>
    <scope>NUCLEOTIDE SEQUENCE</scope>
</reference>